<proteinExistence type="predicted"/>
<dbReference type="Pfam" id="PF05595">
    <property type="entry name" value="DUF771"/>
    <property type="match status" value="1"/>
</dbReference>
<gene>
    <name evidence="1" type="ORF">DXH47_09105</name>
</gene>
<dbReference type="Proteomes" id="UP000290602">
    <property type="component" value="Unassembled WGS sequence"/>
</dbReference>
<dbReference type="EMBL" id="QXIL01000021">
    <property type="protein sequence ID" value="RXI77345.1"/>
    <property type="molecule type" value="Genomic_DNA"/>
</dbReference>
<protein>
    <submittedName>
        <fullName evidence="1">DUF771 domain-containing protein</fullName>
    </submittedName>
</protein>
<dbReference type="InterPro" id="IPR008489">
    <property type="entry name" value="DUF771"/>
</dbReference>
<reference evidence="1 2" key="1">
    <citation type="submission" date="2018-08" db="EMBL/GenBank/DDBJ databases">
        <title>Lactobacillus suantsai sp. nov., isolated from traditional fermented suan-tsai in Taiwan.</title>
        <authorList>
            <person name="Huang C.-H."/>
        </authorList>
    </citation>
    <scope>NUCLEOTIDE SEQUENCE [LARGE SCALE GENOMIC DNA]</scope>
    <source>
        <strain evidence="1 2">BCRC 12945</strain>
    </source>
</reference>
<dbReference type="OrthoDB" id="2187161at2"/>
<sequence length="111" mass="13000">MIQAPQSIKANIEIAIPDNFELVQRDEIESLRGQALTGRTWTMQDLREWVGKKSTTWIKASILENPRYSREIQQMVDHHEIKEAAGPGTRWLFKAGPMAEFLDRHWEELPW</sequence>
<name>A0A4Q0VFZ5_9LACO</name>
<comment type="caution">
    <text evidence="1">The sequence shown here is derived from an EMBL/GenBank/DDBJ whole genome shotgun (WGS) entry which is preliminary data.</text>
</comment>
<evidence type="ECO:0000313" key="1">
    <source>
        <dbReference type="EMBL" id="RXI77345.1"/>
    </source>
</evidence>
<accession>A0A4Q0VFZ5</accession>
<evidence type="ECO:0000313" key="2">
    <source>
        <dbReference type="Proteomes" id="UP000290602"/>
    </source>
</evidence>
<dbReference type="RefSeq" id="WP_129033019.1">
    <property type="nucleotide sequence ID" value="NZ_CP059603.1"/>
</dbReference>
<keyword evidence="2" id="KW-1185">Reference proteome</keyword>
<organism evidence="1 2">
    <name type="scientific">Levilactobacillus suantsaii</name>
    <dbReference type="NCBI Taxonomy" id="2292255"/>
    <lineage>
        <taxon>Bacteria</taxon>
        <taxon>Bacillati</taxon>
        <taxon>Bacillota</taxon>
        <taxon>Bacilli</taxon>
        <taxon>Lactobacillales</taxon>
        <taxon>Lactobacillaceae</taxon>
        <taxon>Levilactobacillus</taxon>
    </lineage>
</organism>
<dbReference type="AlphaFoldDB" id="A0A4Q0VFZ5"/>